<keyword evidence="3" id="KW-1003">Cell membrane</keyword>
<dbReference type="KEGG" id="palr:HGI30_17495"/>
<evidence type="ECO:0000256" key="2">
    <source>
        <dbReference type="ARBA" id="ARBA00022448"/>
    </source>
</evidence>
<evidence type="ECO:0000256" key="5">
    <source>
        <dbReference type="ARBA" id="ARBA00022989"/>
    </source>
</evidence>
<dbReference type="Proteomes" id="UP000502136">
    <property type="component" value="Chromosome"/>
</dbReference>
<proteinExistence type="inferred from homology"/>
<dbReference type="CDD" id="cd06261">
    <property type="entry name" value="TM_PBP2"/>
    <property type="match status" value="1"/>
</dbReference>
<feature type="domain" description="ABC transmembrane type-1" evidence="8">
    <location>
        <begin position="71"/>
        <end position="282"/>
    </location>
</feature>
<dbReference type="Pfam" id="PF00528">
    <property type="entry name" value="BPD_transp_1"/>
    <property type="match status" value="1"/>
</dbReference>
<feature type="transmembrane region" description="Helical" evidence="7">
    <location>
        <begin position="20"/>
        <end position="40"/>
    </location>
</feature>
<feature type="transmembrane region" description="Helical" evidence="7">
    <location>
        <begin position="109"/>
        <end position="136"/>
    </location>
</feature>
<comment type="similarity">
    <text evidence="7">Belongs to the binding-protein-dependent transport system permease family.</text>
</comment>
<keyword evidence="2 7" id="KW-0813">Transport</keyword>
<dbReference type="GO" id="GO:0055085">
    <property type="term" value="P:transmembrane transport"/>
    <property type="evidence" value="ECO:0007669"/>
    <property type="project" value="InterPro"/>
</dbReference>
<accession>A0A6H2H1G1</accession>
<dbReference type="PANTHER" id="PTHR30193">
    <property type="entry name" value="ABC TRANSPORTER PERMEASE PROTEIN"/>
    <property type="match status" value="1"/>
</dbReference>
<dbReference type="InterPro" id="IPR035906">
    <property type="entry name" value="MetI-like_sf"/>
</dbReference>
<feature type="transmembrane region" description="Helical" evidence="7">
    <location>
        <begin position="156"/>
        <end position="183"/>
    </location>
</feature>
<feature type="transmembrane region" description="Helical" evidence="7">
    <location>
        <begin position="77"/>
        <end position="97"/>
    </location>
</feature>
<keyword evidence="5 7" id="KW-1133">Transmembrane helix</keyword>
<organism evidence="9 10">
    <name type="scientific">Paenibacillus albicereus</name>
    <dbReference type="NCBI Taxonomy" id="2726185"/>
    <lineage>
        <taxon>Bacteria</taxon>
        <taxon>Bacillati</taxon>
        <taxon>Bacillota</taxon>
        <taxon>Bacilli</taxon>
        <taxon>Bacillales</taxon>
        <taxon>Paenibacillaceae</taxon>
        <taxon>Paenibacillus</taxon>
    </lineage>
</organism>
<gene>
    <name evidence="9" type="ORF">HGI30_17495</name>
</gene>
<dbReference type="AlphaFoldDB" id="A0A6H2H1G1"/>
<keyword evidence="10" id="KW-1185">Reference proteome</keyword>
<evidence type="ECO:0000256" key="6">
    <source>
        <dbReference type="ARBA" id="ARBA00023136"/>
    </source>
</evidence>
<evidence type="ECO:0000259" key="8">
    <source>
        <dbReference type="PROSITE" id="PS50928"/>
    </source>
</evidence>
<evidence type="ECO:0000313" key="9">
    <source>
        <dbReference type="EMBL" id="QJC53188.1"/>
    </source>
</evidence>
<comment type="subcellular location">
    <subcellularLocation>
        <location evidence="1 7">Cell membrane</location>
        <topology evidence="1 7">Multi-pass membrane protein</topology>
    </subcellularLocation>
</comment>
<evidence type="ECO:0000256" key="4">
    <source>
        <dbReference type="ARBA" id="ARBA00022692"/>
    </source>
</evidence>
<protein>
    <submittedName>
        <fullName evidence="9">Sugar ABC transporter permease</fullName>
    </submittedName>
</protein>
<dbReference type="InterPro" id="IPR000515">
    <property type="entry name" value="MetI-like"/>
</dbReference>
<dbReference type="EMBL" id="CP051428">
    <property type="protein sequence ID" value="QJC53188.1"/>
    <property type="molecule type" value="Genomic_DNA"/>
</dbReference>
<evidence type="ECO:0000256" key="1">
    <source>
        <dbReference type="ARBA" id="ARBA00004651"/>
    </source>
</evidence>
<keyword evidence="6 7" id="KW-0472">Membrane</keyword>
<reference evidence="9 10" key="1">
    <citation type="submission" date="2020-04" db="EMBL/GenBank/DDBJ databases">
        <title>Novel Paenibacillus strain UniB2 isolated from commercial digestive syrup.</title>
        <authorList>
            <person name="Thorat V."/>
            <person name="Kirdat K."/>
            <person name="Tiwarekar B."/>
            <person name="Yadav A."/>
        </authorList>
    </citation>
    <scope>NUCLEOTIDE SEQUENCE [LARGE SCALE GENOMIC DNA]</scope>
    <source>
        <strain evidence="9 10">UniB2</strain>
    </source>
</reference>
<evidence type="ECO:0000256" key="3">
    <source>
        <dbReference type="ARBA" id="ARBA00022475"/>
    </source>
</evidence>
<evidence type="ECO:0000313" key="10">
    <source>
        <dbReference type="Proteomes" id="UP000502136"/>
    </source>
</evidence>
<dbReference type="GO" id="GO:0005886">
    <property type="term" value="C:plasma membrane"/>
    <property type="evidence" value="ECO:0007669"/>
    <property type="project" value="UniProtKB-SubCell"/>
</dbReference>
<sequence length="293" mass="32656">MKSNGWSKSWIQQIVFTGPVTLAFAIIVALPFFMGMYYSFFEWNGVSDNAEFIGFSNFINIFSDQTFLNSFAFTARFTVAAVILSNLVGFLLALLLVQPLKSRNVLRTIFFMPNVIGGLLLGFIWQFIFVKGFAAVGEKTGWALFNLPWLGDETTAFWGIVIVTIWSTAGYLMVIYISALINVPRELIEAASIDGATAWQRLRHITVPLIMPAVTISLFLALSWSFKSFDIILSLTKGGPYNSTQSVALNIYNEAFQNNNYGLGTAKALIFFIVVALISSVQVWATKRKEVQV</sequence>
<dbReference type="PANTHER" id="PTHR30193:SF37">
    <property type="entry name" value="INNER MEMBRANE ABC TRANSPORTER PERMEASE PROTEIN YCJO"/>
    <property type="match status" value="1"/>
</dbReference>
<dbReference type="PROSITE" id="PS50928">
    <property type="entry name" value="ABC_TM1"/>
    <property type="match status" value="1"/>
</dbReference>
<dbReference type="SUPFAM" id="SSF161098">
    <property type="entry name" value="MetI-like"/>
    <property type="match status" value="1"/>
</dbReference>
<keyword evidence="4 7" id="KW-0812">Transmembrane</keyword>
<dbReference type="Gene3D" id="1.10.3720.10">
    <property type="entry name" value="MetI-like"/>
    <property type="match status" value="1"/>
</dbReference>
<evidence type="ECO:0000256" key="7">
    <source>
        <dbReference type="RuleBase" id="RU363032"/>
    </source>
</evidence>
<feature type="transmembrane region" description="Helical" evidence="7">
    <location>
        <begin position="204"/>
        <end position="226"/>
    </location>
</feature>
<feature type="transmembrane region" description="Helical" evidence="7">
    <location>
        <begin position="268"/>
        <end position="285"/>
    </location>
</feature>
<dbReference type="InterPro" id="IPR051393">
    <property type="entry name" value="ABC_transporter_permease"/>
</dbReference>
<name>A0A6H2H1G1_9BACL</name>
<dbReference type="RefSeq" id="WP_168908729.1">
    <property type="nucleotide sequence ID" value="NZ_CP051428.1"/>
</dbReference>